<keyword evidence="3" id="KW-1185">Reference proteome</keyword>
<evidence type="ECO:0000259" key="1">
    <source>
        <dbReference type="Pfam" id="PF13191"/>
    </source>
</evidence>
<feature type="domain" description="Orc1-like AAA ATPase" evidence="1">
    <location>
        <begin position="2"/>
        <end position="151"/>
    </location>
</feature>
<dbReference type="EMBL" id="BJHW01000002">
    <property type="protein sequence ID" value="GDY59245.1"/>
    <property type="molecule type" value="Genomic_DNA"/>
</dbReference>
<dbReference type="InterPro" id="IPR041664">
    <property type="entry name" value="AAA_16"/>
</dbReference>
<dbReference type="Proteomes" id="UP000301309">
    <property type="component" value="Unassembled WGS sequence"/>
</dbReference>
<protein>
    <recommendedName>
        <fullName evidence="1">Orc1-like AAA ATPase domain-containing protein</fullName>
    </recommendedName>
</protein>
<reference evidence="2 3" key="1">
    <citation type="journal article" date="2020" name="Int. J. Syst. Evol. Microbiol.">
        <title>Reclassification of Streptomyces castelarensis and Streptomyces sporoclivatus as later heterotypic synonyms of Streptomyces antimycoticus.</title>
        <authorList>
            <person name="Komaki H."/>
            <person name="Tamura T."/>
        </authorList>
    </citation>
    <scope>NUCLEOTIDE SEQUENCE [LARGE SCALE GENOMIC DNA]</scope>
    <source>
        <strain evidence="2 3">NBRC 13459</strain>
    </source>
</reference>
<dbReference type="InterPro" id="IPR027417">
    <property type="entry name" value="P-loop_NTPase"/>
</dbReference>
<dbReference type="SUPFAM" id="SSF52540">
    <property type="entry name" value="P-loop containing nucleoside triphosphate hydrolases"/>
    <property type="match status" value="1"/>
</dbReference>
<gene>
    <name evidence="2" type="ORF">SVIO_098680</name>
</gene>
<comment type="caution">
    <text evidence="2">The sequence shown here is derived from an EMBL/GenBank/DDBJ whole genome shotgun (WGS) entry which is preliminary data.</text>
</comment>
<name>A0A4D4LDR2_STRVO</name>
<evidence type="ECO:0000313" key="3">
    <source>
        <dbReference type="Proteomes" id="UP000301309"/>
    </source>
</evidence>
<organism evidence="2 3">
    <name type="scientific">Streptomyces violaceusniger</name>
    <dbReference type="NCBI Taxonomy" id="68280"/>
    <lineage>
        <taxon>Bacteria</taxon>
        <taxon>Bacillati</taxon>
        <taxon>Actinomycetota</taxon>
        <taxon>Actinomycetes</taxon>
        <taxon>Kitasatosporales</taxon>
        <taxon>Streptomycetaceae</taxon>
        <taxon>Streptomyces</taxon>
        <taxon>Streptomyces violaceusniger group</taxon>
    </lineage>
</organism>
<accession>A0A4D4LDR2</accession>
<evidence type="ECO:0000313" key="2">
    <source>
        <dbReference type="EMBL" id="GDY59245.1"/>
    </source>
</evidence>
<dbReference type="Pfam" id="PF13191">
    <property type="entry name" value="AAA_16"/>
    <property type="match status" value="1"/>
</dbReference>
<proteinExistence type="predicted"/>
<sequence>MLLEREAELAGVAEALRAAAAGDSSLLLLTGPLGIGRTALLHQLPMLAEGEKFRVLRANAAPMEQDYDLGVVRQLFDSLLTGAPEELRGHRIEAEVDLCRTVFSDDAPPLDENGAVTIPEEALYGLRSVLAIAGAERPLLILVDDLQWVDTPRCAGSPSSSSGCTGCAPWSSARCGTATGAPGTPCCGRSSRRRGGCCAPRRCRWAPPRK</sequence>
<dbReference type="AlphaFoldDB" id="A0A4D4LDR2"/>
<dbReference type="Gene3D" id="3.40.50.300">
    <property type="entry name" value="P-loop containing nucleotide triphosphate hydrolases"/>
    <property type="match status" value="1"/>
</dbReference>